<dbReference type="AlphaFoldDB" id="A0AAV4XC68"/>
<comment type="caution">
    <text evidence="1">The sequence shown here is derived from an EMBL/GenBank/DDBJ whole genome shotgun (WGS) entry which is preliminary data.</text>
</comment>
<organism evidence="1 2">
    <name type="scientific">Caerostris extrusa</name>
    <name type="common">Bark spider</name>
    <name type="synonym">Caerostris bankana</name>
    <dbReference type="NCBI Taxonomy" id="172846"/>
    <lineage>
        <taxon>Eukaryota</taxon>
        <taxon>Metazoa</taxon>
        <taxon>Ecdysozoa</taxon>
        <taxon>Arthropoda</taxon>
        <taxon>Chelicerata</taxon>
        <taxon>Arachnida</taxon>
        <taxon>Araneae</taxon>
        <taxon>Araneomorphae</taxon>
        <taxon>Entelegynae</taxon>
        <taxon>Araneoidea</taxon>
        <taxon>Araneidae</taxon>
        <taxon>Caerostris</taxon>
    </lineage>
</organism>
<evidence type="ECO:0000313" key="1">
    <source>
        <dbReference type="EMBL" id="GIY91790.1"/>
    </source>
</evidence>
<sequence>MCTVRKGYYTDGLDESGTIMNSCDLEYMKPDVLTAPGKTDMVNEETTEIAKRKWSSLLPQVGGVGELLTDHLPEPTKHMRVR</sequence>
<protein>
    <submittedName>
        <fullName evidence="1">Uncharacterized protein</fullName>
    </submittedName>
</protein>
<dbReference type="Proteomes" id="UP001054945">
    <property type="component" value="Unassembled WGS sequence"/>
</dbReference>
<dbReference type="EMBL" id="BPLR01000054">
    <property type="protein sequence ID" value="GIY91790.1"/>
    <property type="molecule type" value="Genomic_DNA"/>
</dbReference>
<reference evidence="1 2" key="1">
    <citation type="submission" date="2021-06" db="EMBL/GenBank/DDBJ databases">
        <title>Caerostris extrusa draft genome.</title>
        <authorList>
            <person name="Kono N."/>
            <person name="Arakawa K."/>
        </authorList>
    </citation>
    <scope>NUCLEOTIDE SEQUENCE [LARGE SCALE GENOMIC DNA]</scope>
</reference>
<proteinExistence type="predicted"/>
<name>A0AAV4XC68_CAEEX</name>
<evidence type="ECO:0000313" key="2">
    <source>
        <dbReference type="Proteomes" id="UP001054945"/>
    </source>
</evidence>
<accession>A0AAV4XC68</accession>
<keyword evidence="2" id="KW-1185">Reference proteome</keyword>
<gene>
    <name evidence="1" type="ORF">CEXT_187081</name>
</gene>